<evidence type="ECO:0000256" key="1">
    <source>
        <dbReference type="ARBA" id="ARBA00004141"/>
    </source>
</evidence>
<feature type="transmembrane region" description="Helical" evidence="6">
    <location>
        <begin position="598"/>
        <end position="619"/>
    </location>
</feature>
<dbReference type="GeneID" id="8583848"/>
<gene>
    <name evidence="7 9" type="ORF">CBG16528</name>
    <name evidence="7" type="ORF">CBG_16528</name>
</gene>
<accession>A8XPF0</accession>
<comment type="subcellular location">
    <subcellularLocation>
        <location evidence="1">Membrane</location>
        <topology evidence="1">Multi-pass membrane protein</topology>
    </subcellularLocation>
</comment>
<dbReference type="OMA" id="WFANREW"/>
<dbReference type="InParanoid" id="A8XPF0"/>
<dbReference type="GO" id="GO:0015144">
    <property type="term" value="F:carbohydrate transmembrane transporter activity"/>
    <property type="evidence" value="ECO:0007669"/>
    <property type="project" value="InterPro"/>
</dbReference>
<dbReference type="KEGG" id="cbr:CBG_16528"/>
<evidence type="ECO:0000256" key="4">
    <source>
        <dbReference type="ARBA" id="ARBA00022989"/>
    </source>
</evidence>
<keyword evidence="3 6" id="KW-0812">Transmembrane</keyword>
<feature type="transmembrane region" description="Helical" evidence="6">
    <location>
        <begin position="419"/>
        <end position="438"/>
    </location>
</feature>
<keyword evidence="5 6" id="KW-0472">Membrane</keyword>
<dbReference type="Pfam" id="PF07857">
    <property type="entry name" value="TMEM144"/>
    <property type="match status" value="1"/>
</dbReference>
<dbReference type="InterPro" id="IPR010651">
    <property type="entry name" value="Sugar_transport"/>
</dbReference>
<dbReference type="PANTHER" id="PTHR16119">
    <property type="entry name" value="TRANSMEMBRANE PROTEIN 144"/>
    <property type="match status" value="1"/>
</dbReference>
<feature type="transmembrane region" description="Helical" evidence="6">
    <location>
        <begin position="26"/>
        <end position="47"/>
    </location>
</feature>
<keyword evidence="4 6" id="KW-1133">Transmembrane helix</keyword>
<evidence type="ECO:0000313" key="9">
    <source>
        <dbReference type="WormBase" id="CBG16528"/>
    </source>
</evidence>
<protein>
    <submittedName>
        <fullName evidence="7">Protein CBG16528</fullName>
    </submittedName>
</protein>
<name>A8XPF0_CAEBR</name>
<evidence type="ECO:0000256" key="3">
    <source>
        <dbReference type="ARBA" id="ARBA00022692"/>
    </source>
</evidence>
<dbReference type="HOGENOM" id="CLU_405576_0_0_1"/>
<dbReference type="WormBase" id="CBG16528">
    <property type="protein sequence ID" value="CBP43826"/>
    <property type="gene ID" value="WBGene00036441"/>
</dbReference>
<dbReference type="GO" id="GO:0016020">
    <property type="term" value="C:membrane"/>
    <property type="evidence" value="ECO:0007669"/>
    <property type="project" value="UniProtKB-SubCell"/>
</dbReference>
<dbReference type="RefSeq" id="XP_002641854.1">
    <property type="nucleotide sequence ID" value="XM_002641808.1"/>
</dbReference>
<dbReference type="EMBL" id="HE600949">
    <property type="protein sequence ID" value="CAP34471.1"/>
    <property type="molecule type" value="Genomic_DNA"/>
</dbReference>
<organism evidence="7 8">
    <name type="scientific">Caenorhabditis briggsae</name>
    <dbReference type="NCBI Taxonomy" id="6238"/>
    <lineage>
        <taxon>Eukaryota</taxon>
        <taxon>Metazoa</taxon>
        <taxon>Ecdysozoa</taxon>
        <taxon>Nematoda</taxon>
        <taxon>Chromadorea</taxon>
        <taxon>Rhabditida</taxon>
        <taxon>Rhabditina</taxon>
        <taxon>Rhabditomorpha</taxon>
        <taxon>Rhabditoidea</taxon>
        <taxon>Rhabditidae</taxon>
        <taxon>Peloderinae</taxon>
        <taxon>Caenorhabditis</taxon>
    </lineage>
</organism>
<feature type="transmembrane region" description="Helical" evidence="6">
    <location>
        <begin position="625"/>
        <end position="647"/>
    </location>
</feature>
<dbReference type="AlphaFoldDB" id="A8XPF0"/>
<feature type="transmembrane region" description="Helical" evidence="6">
    <location>
        <begin position="363"/>
        <end position="382"/>
    </location>
</feature>
<sequence>MGSTYAEWNQKATLWLQTKMGRRARIGLLAATVVGYPIGSILINGPFVNLTFPRRYSVEPLPGHLPSIADEEYGRFLERESRVPKDAVVSVHIQNNLATSDETVASGSLGVRTGLNLAVPMYSKFSNANEALEFFKNQYQDGFDFMGERVPIRWDSEIAEEFADCYALSDNARRFVFLRDLYAYDGYASLAQRSISWATWTTFSSIFTYWIHNSSRLLSGSAVSFVVAYPLLLGAAWYANKQWHLLYRFMTDIHADAEAARASFEHAEGGKEYYWKMLKRNRIMRDINPSLWDRVTATGDIRGIATPIITRYDHLKDVNEEDDELKGFIMSVVVGLSACALSSILFGSMFVPVKKCQSGNGIFVQWLMSAAILLVGVAVYATQGFPEFEPLAMLGGMFWALGNLTAVPIMNTIGIGMGMLVWGTTNCVAGWAAGRFGLFGINATIPTFPILNYFGLVMVIVGGFLFSQIRPNESQSSSERSPLMVAPDDDLADDLVGGADDSDVVVPRGGAVPTLLGAHRNQKRILAITVSLVAGVFYGVTFVPVIYIQDHPELYPLAPKTGLGLVFSHYMGIFCTASAFMIGYVIVSRNNPFASSRLIGPSLTAGSMWGIAQSSWFVANDNLSQAVSFPIISMVPGVIAALWSVFYFRDISGLRNLRLLSIAVAITLLGAICVGVSK</sequence>
<reference evidence="7 8" key="2">
    <citation type="journal article" date="2011" name="PLoS Genet.">
        <title>Caenorhabditis briggsae recombinant inbred line genotypes reveal inter-strain incompatibility and the evolution of recombination.</title>
        <authorList>
            <person name="Ross J.A."/>
            <person name="Koboldt D.C."/>
            <person name="Staisch J.E."/>
            <person name="Chamberlin H.M."/>
            <person name="Gupta B.P."/>
            <person name="Miller R.D."/>
            <person name="Baird S.E."/>
            <person name="Haag E.S."/>
        </authorList>
    </citation>
    <scope>NUCLEOTIDE SEQUENCE [LARGE SCALE GENOMIC DNA]</scope>
    <source>
        <strain evidence="7 8">AF16</strain>
    </source>
</reference>
<reference evidence="7 8" key="1">
    <citation type="journal article" date="2003" name="PLoS Biol.">
        <title>The genome sequence of Caenorhabditis briggsae: a platform for comparative genomics.</title>
        <authorList>
            <person name="Stein L.D."/>
            <person name="Bao Z."/>
            <person name="Blasiar D."/>
            <person name="Blumenthal T."/>
            <person name="Brent M.R."/>
            <person name="Chen N."/>
            <person name="Chinwalla A."/>
            <person name="Clarke L."/>
            <person name="Clee C."/>
            <person name="Coghlan A."/>
            <person name="Coulson A."/>
            <person name="D'Eustachio P."/>
            <person name="Fitch D.H."/>
            <person name="Fulton L.A."/>
            <person name="Fulton R.E."/>
            <person name="Griffiths-Jones S."/>
            <person name="Harris T.W."/>
            <person name="Hillier L.W."/>
            <person name="Kamath R."/>
            <person name="Kuwabara P.E."/>
            <person name="Mardis E.R."/>
            <person name="Marra M.A."/>
            <person name="Miner T.L."/>
            <person name="Minx P."/>
            <person name="Mullikin J.C."/>
            <person name="Plumb R.W."/>
            <person name="Rogers J."/>
            <person name="Schein J.E."/>
            <person name="Sohrmann M."/>
            <person name="Spieth J."/>
            <person name="Stajich J.E."/>
            <person name="Wei C."/>
            <person name="Willey D."/>
            <person name="Wilson R.K."/>
            <person name="Durbin R."/>
            <person name="Waterston R.H."/>
        </authorList>
    </citation>
    <scope>NUCLEOTIDE SEQUENCE [LARGE SCALE GENOMIC DNA]</scope>
    <source>
        <strain evidence="7 8">AF16</strain>
    </source>
</reference>
<feature type="transmembrane region" description="Helical" evidence="6">
    <location>
        <begin position="525"/>
        <end position="547"/>
    </location>
</feature>
<feature type="transmembrane region" description="Helical" evidence="6">
    <location>
        <begin position="567"/>
        <end position="586"/>
    </location>
</feature>
<evidence type="ECO:0000256" key="6">
    <source>
        <dbReference type="SAM" id="Phobius"/>
    </source>
</evidence>
<evidence type="ECO:0000313" key="7">
    <source>
        <dbReference type="EMBL" id="CAP34471.1"/>
    </source>
</evidence>
<evidence type="ECO:0000256" key="2">
    <source>
        <dbReference type="ARBA" id="ARBA00005731"/>
    </source>
</evidence>
<feature type="transmembrane region" description="Helical" evidence="6">
    <location>
        <begin position="450"/>
        <end position="467"/>
    </location>
</feature>
<feature type="transmembrane region" description="Helical" evidence="6">
    <location>
        <begin position="388"/>
        <end position="407"/>
    </location>
</feature>
<dbReference type="PANTHER" id="PTHR16119:SF17">
    <property type="entry name" value="TRANSMEMBRANE PROTEIN 144"/>
    <property type="match status" value="1"/>
</dbReference>
<proteinExistence type="inferred from homology"/>
<dbReference type="FunCoup" id="A8XPF0">
    <property type="interactions" value="149"/>
</dbReference>
<feature type="transmembrane region" description="Helical" evidence="6">
    <location>
        <begin position="328"/>
        <end position="351"/>
    </location>
</feature>
<feature type="transmembrane region" description="Helical" evidence="6">
    <location>
        <begin position="218"/>
        <end position="239"/>
    </location>
</feature>
<feature type="transmembrane region" description="Helical" evidence="6">
    <location>
        <begin position="659"/>
        <end position="677"/>
    </location>
</feature>
<evidence type="ECO:0000256" key="5">
    <source>
        <dbReference type="ARBA" id="ARBA00023136"/>
    </source>
</evidence>
<dbReference type="Proteomes" id="UP000008549">
    <property type="component" value="Unassembled WGS sequence"/>
</dbReference>
<dbReference type="CTD" id="8583848"/>
<comment type="similarity">
    <text evidence="2">Belongs to the TMEM144 family.</text>
</comment>
<dbReference type="InterPro" id="IPR012435">
    <property type="entry name" value="TMEM144"/>
</dbReference>
<evidence type="ECO:0000313" key="8">
    <source>
        <dbReference type="Proteomes" id="UP000008549"/>
    </source>
</evidence>
<keyword evidence="8" id="KW-1185">Reference proteome</keyword>
<dbReference type="eggNOG" id="ENOG502QR0F">
    <property type="taxonomic scope" value="Eukaryota"/>
</dbReference>